<name>A0AAW5TMF3_9LACT</name>
<evidence type="ECO:0000313" key="1">
    <source>
        <dbReference type="EMBL" id="MCW2280455.1"/>
    </source>
</evidence>
<gene>
    <name evidence="1" type="ORF">M2256_000913</name>
</gene>
<reference evidence="1" key="1">
    <citation type="submission" date="2023-08" db="EMBL/GenBank/DDBJ databases">
        <title>Genomic analyses of the natural microbiome of Caenorhabditis elegans.</title>
        <authorList>
            <person name="Samuel B."/>
        </authorList>
    </citation>
    <scope>NUCLEOTIDE SEQUENCE</scope>
    <source>
        <strain evidence="1">BIGb0220</strain>
    </source>
</reference>
<sequence>MTEKIFKSITEQIELLKSKGLIIIDEADTASKLSDFGYYEIINGYRTTFRNDDKTYKRGTTFDDIFALYYFDSKVRAATMLALEHAEAFLKQKLAYTLAEKYGTKFEDYISKNVFKTGNKLKYPNKSKHLFTDRDLFFREMLKIKEDDTHPIKHYRTTHENIPPWILFKKMSFGNLRYAISLLRSEDKKILIQRVYESEVFNKLNIQEHFTLFSETIKMINEYRNRAAHGSRMYNFFPDFSYTYTPVLHDKVGLSKTAIVKKKAKSSGLNLLFTSLSLWSNRYPCYVFEKDLKSAFKGYSTKWSNQIPLVLEEMQFPKSYLD</sequence>
<organism evidence="1 2">
    <name type="scientific">Lactococcus lactis</name>
    <dbReference type="NCBI Taxonomy" id="1358"/>
    <lineage>
        <taxon>Bacteria</taxon>
        <taxon>Bacillati</taxon>
        <taxon>Bacillota</taxon>
        <taxon>Bacilli</taxon>
        <taxon>Lactobacillales</taxon>
        <taxon>Streptococcaceae</taxon>
        <taxon>Lactococcus</taxon>
    </lineage>
</organism>
<dbReference type="AlphaFoldDB" id="A0AAW5TMF3"/>
<dbReference type="EMBL" id="JAOQNN010000001">
    <property type="protein sequence ID" value="MCW2280455.1"/>
    <property type="molecule type" value="Genomic_DNA"/>
</dbReference>
<dbReference type="RefSeq" id="WP_264653834.1">
    <property type="nucleotide sequence ID" value="NZ_JAOQNN010000001.1"/>
</dbReference>
<protein>
    <submittedName>
        <fullName evidence="1">Abortive infection bacteriophage resistance protein</fullName>
    </submittedName>
</protein>
<dbReference type="InterPro" id="IPR011664">
    <property type="entry name" value="Abi_system_AbiD/AbiF-like"/>
</dbReference>
<proteinExistence type="predicted"/>
<dbReference type="Pfam" id="PF07751">
    <property type="entry name" value="Abi_2"/>
    <property type="match status" value="1"/>
</dbReference>
<accession>A0AAW5TMF3</accession>
<comment type="caution">
    <text evidence="1">The sequence shown here is derived from an EMBL/GenBank/DDBJ whole genome shotgun (WGS) entry which is preliminary data.</text>
</comment>
<dbReference type="Proteomes" id="UP001207687">
    <property type="component" value="Unassembled WGS sequence"/>
</dbReference>
<evidence type="ECO:0000313" key="2">
    <source>
        <dbReference type="Proteomes" id="UP001207687"/>
    </source>
</evidence>